<evidence type="ECO:0000256" key="1">
    <source>
        <dbReference type="SAM" id="Coils"/>
    </source>
</evidence>
<proteinExistence type="predicted"/>
<evidence type="ECO:0000313" key="3">
    <source>
        <dbReference type="Proteomes" id="UP001526430"/>
    </source>
</evidence>
<dbReference type="InterPro" id="IPR045392">
    <property type="entry name" value="DUF6519"/>
</dbReference>
<reference evidence="2 3" key="1">
    <citation type="submission" date="2022-10" db="EMBL/GenBank/DDBJ databases">
        <title>Roseococcus glaciei nov., sp. nov., isolated from glacier.</title>
        <authorList>
            <person name="Liu Q."/>
            <person name="Xin Y.-H."/>
        </authorList>
    </citation>
    <scope>NUCLEOTIDE SEQUENCE [LARGE SCALE GENOMIC DNA]</scope>
    <source>
        <strain evidence="2 3">MDT2-1-1</strain>
    </source>
</reference>
<comment type="caution">
    <text evidence="2">The sequence shown here is derived from an EMBL/GenBank/DDBJ whole genome shotgun (WGS) entry which is preliminary data.</text>
</comment>
<evidence type="ECO:0000313" key="2">
    <source>
        <dbReference type="EMBL" id="MCW8084266.1"/>
    </source>
</evidence>
<keyword evidence="1" id="KW-0175">Coiled coil</keyword>
<dbReference type="Proteomes" id="UP001526430">
    <property type="component" value="Unassembled WGS sequence"/>
</dbReference>
<accession>A0ABT3NQ30</accession>
<sequence length="509" mass="55523">MKGDFSTIRFDRAKHYNRLLKQQGRVELDSDWNEQTAILQHLMRTMMADLVGPAAGPELDCGFGLGDWQAAGEKPRQHSFLIGPGRYYVDGILVENEAPVAYTAQPHFPDPPLLDNGGTYLAYLDVWERHVTVLEHESLQEVALGGPDTCTRVQTAWAVRVVPNEGRPANNAAEGTDAAAAAELRAAMARLAEIKARLDGELTAAQRARLEQTAAQLEKRIQDLAARVNEGQPRLPNPEVDGPPCEALLATLRGWRSGSMTARLPDKTPPDTPCVLPIESRYRGLENHLYRIEIHDGGDTNDATAVPTFKWSRENGAIATRLITANGADVQVANARGFAAGAWVEVSIEADELSGRPGTLRRIARVEGNTLTLEDSVTLAKGATSAIVRRWDQTASEAQPLKSGAIPITAGTGEQGWIAIEDGIEVQFGGGPYRSGDWWWITARVATGEIDWPKDGTGASQALQPHGVMHHYAPLYLLQTTDRSPFVTLVEDCRCRFARLPCLGHEEKG</sequence>
<dbReference type="Pfam" id="PF20129">
    <property type="entry name" value="DUF6519"/>
    <property type="match status" value="1"/>
</dbReference>
<keyword evidence="3" id="KW-1185">Reference proteome</keyword>
<gene>
    <name evidence="2" type="ORF">OF850_01380</name>
</gene>
<organism evidence="2 3">
    <name type="scientific">Sabulicella glaciei</name>
    <dbReference type="NCBI Taxonomy" id="2984948"/>
    <lineage>
        <taxon>Bacteria</taxon>
        <taxon>Pseudomonadati</taxon>
        <taxon>Pseudomonadota</taxon>
        <taxon>Alphaproteobacteria</taxon>
        <taxon>Acetobacterales</taxon>
        <taxon>Acetobacteraceae</taxon>
        <taxon>Sabulicella</taxon>
    </lineage>
</organism>
<feature type="coiled-coil region" evidence="1">
    <location>
        <begin position="181"/>
        <end position="227"/>
    </location>
</feature>
<name>A0ABT3NQ30_9PROT</name>
<dbReference type="EMBL" id="JAPFQI010000001">
    <property type="protein sequence ID" value="MCW8084266.1"/>
    <property type="molecule type" value="Genomic_DNA"/>
</dbReference>
<dbReference type="RefSeq" id="WP_301587873.1">
    <property type="nucleotide sequence ID" value="NZ_JAPFQI010000001.1"/>
</dbReference>
<protein>
    <submittedName>
        <fullName evidence="2">DUF6519 domain-containing protein</fullName>
    </submittedName>
</protein>